<evidence type="ECO:0000313" key="7">
    <source>
        <dbReference type="Proteomes" id="UP000649753"/>
    </source>
</evidence>
<dbReference type="SUPFAM" id="SSF53822">
    <property type="entry name" value="Periplasmic binding protein-like I"/>
    <property type="match status" value="1"/>
</dbReference>
<gene>
    <name evidence="6" type="ORF">H4W31_008415</name>
</gene>
<feature type="region of interest" description="Disordered" evidence="4">
    <location>
        <begin position="1"/>
        <end position="31"/>
    </location>
</feature>
<dbReference type="GO" id="GO:0030246">
    <property type="term" value="F:carbohydrate binding"/>
    <property type="evidence" value="ECO:0007669"/>
    <property type="project" value="UniProtKB-ARBA"/>
</dbReference>
<dbReference type="InterPro" id="IPR025997">
    <property type="entry name" value="SBP_2_dom"/>
</dbReference>
<accession>A0A927MFE0</accession>
<proteinExistence type="inferred from homology"/>
<evidence type="ECO:0000256" key="2">
    <source>
        <dbReference type="ARBA" id="ARBA00007639"/>
    </source>
</evidence>
<feature type="region of interest" description="Disordered" evidence="4">
    <location>
        <begin position="69"/>
        <end position="92"/>
    </location>
</feature>
<keyword evidence="7" id="KW-1185">Reference proteome</keyword>
<dbReference type="Pfam" id="PF13407">
    <property type="entry name" value="Peripla_BP_4"/>
    <property type="match status" value="1"/>
</dbReference>
<comment type="caution">
    <text evidence="6">The sequence shown here is derived from an EMBL/GenBank/DDBJ whole genome shotgun (WGS) entry which is preliminary data.</text>
</comment>
<dbReference type="EMBL" id="JADBEB010000001">
    <property type="protein sequence ID" value="MBE1492777.1"/>
    <property type="molecule type" value="Genomic_DNA"/>
</dbReference>
<evidence type="ECO:0000256" key="1">
    <source>
        <dbReference type="ARBA" id="ARBA00004196"/>
    </source>
</evidence>
<dbReference type="PANTHER" id="PTHR46847:SF1">
    <property type="entry name" value="D-ALLOSE-BINDING PERIPLASMIC PROTEIN-RELATED"/>
    <property type="match status" value="1"/>
</dbReference>
<dbReference type="Gene3D" id="3.40.50.2300">
    <property type="match status" value="2"/>
</dbReference>
<name>A0A927MFE0_9ACTN</name>
<reference evidence="6" key="1">
    <citation type="submission" date="2020-10" db="EMBL/GenBank/DDBJ databases">
        <title>Sequencing the genomes of 1000 actinobacteria strains.</title>
        <authorList>
            <person name="Klenk H.-P."/>
        </authorList>
    </citation>
    <scope>NUCLEOTIDE SEQUENCE</scope>
    <source>
        <strain evidence="6">DSM 46832</strain>
    </source>
</reference>
<comment type="subcellular location">
    <subcellularLocation>
        <location evidence="1">Cell envelope</location>
    </subcellularLocation>
</comment>
<comment type="similarity">
    <text evidence="2">Belongs to the bacterial solute-binding protein 2 family.</text>
</comment>
<evidence type="ECO:0000259" key="5">
    <source>
        <dbReference type="Pfam" id="PF13407"/>
    </source>
</evidence>
<dbReference type="InterPro" id="IPR028082">
    <property type="entry name" value="Peripla_BP_I"/>
</dbReference>
<sequence length="390" mass="40804">MYATQRSSPASALPASRATVTPPPLPTTRHFDQEVPMSQDLGHLSRRGLLFGGAAIGAGTLLTACTSNEKGDDGSGDSQTVAGNSNSEPSKPVKIGFSVPAGDHGWILAVTTNGKAQAAKFSEVTFVPVESGGNDPAVQRAAVESLIQQKVDAIVFLPHEGDKLEPTALKAMEAGIPIINLDREFTNPFAYRTLIKGDNYGMGVAAGNFIAAELKKAGKTAPVIAEIGGIDFLPLTKDRSRGFKDALARNGLKVNHQVWADFTVAKGQSVTANLLQSAPKIDAIWNHDDDQGLGALAAMKQANRSEFILVGGAGSRNAMDTIKKGDTPLKATVTYSPTMASSAVAIARLVAQGRGMGDLAELQVPKTIVLASETVTKENVEAYLPLGFAS</sequence>
<protein>
    <submittedName>
        <fullName evidence="6">Ribose transport system substrate-binding protein</fullName>
    </submittedName>
</protein>
<dbReference type="PANTHER" id="PTHR46847">
    <property type="entry name" value="D-ALLOSE-BINDING PERIPLASMIC PROTEIN-RELATED"/>
    <property type="match status" value="1"/>
</dbReference>
<organism evidence="6 7">
    <name type="scientific">Plantactinospora soyae</name>
    <dbReference type="NCBI Taxonomy" id="1544732"/>
    <lineage>
        <taxon>Bacteria</taxon>
        <taxon>Bacillati</taxon>
        <taxon>Actinomycetota</taxon>
        <taxon>Actinomycetes</taxon>
        <taxon>Micromonosporales</taxon>
        <taxon>Micromonosporaceae</taxon>
        <taxon>Plantactinospora</taxon>
    </lineage>
</organism>
<evidence type="ECO:0000256" key="3">
    <source>
        <dbReference type="ARBA" id="ARBA00022729"/>
    </source>
</evidence>
<feature type="compositionally biased region" description="Low complexity" evidence="4">
    <location>
        <begin position="1"/>
        <end position="18"/>
    </location>
</feature>
<keyword evidence="3" id="KW-0732">Signal</keyword>
<dbReference type="RefSeq" id="WP_318783686.1">
    <property type="nucleotide sequence ID" value="NZ_JADBEB010000001.1"/>
</dbReference>
<dbReference type="Proteomes" id="UP000649753">
    <property type="component" value="Unassembled WGS sequence"/>
</dbReference>
<evidence type="ECO:0000256" key="4">
    <source>
        <dbReference type="SAM" id="MobiDB-lite"/>
    </source>
</evidence>
<dbReference type="GO" id="GO:0030313">
    <property type="term" value="C:cell envelope"/>
    <property type="evidence" value="ECO:0007669"/>
    <property type="project" value="UniProtKB-SubCell"/>
</dbReference>
<feature type="domain" description="Periplasmic binding protein" evidence="5">
    <location>
        <begin position="95"/>
        <end position="354"/>
    </location>
</feature>
<feature type="compositionally biased region" description="Polar residues" evidence="4">
    <location>
        <begin position="76"/>
        <end position="89"/>
    </location>
</feature>
<dbReference type="AlphaFoldDB" id="A0A927MFE0"/>
<evidence type="ECO:0000313" key="6">
    <source>
        <dbReference type="EMBL" id="MBE1492777.1"/>
    </source>
</evidence>